<keyword evidence="2" id="KW-0285">Flavoprotein</keyword>
<dbReference type="InterPro" id="IPR000960">
    <property type="entry name" value="Flavin_mOase"/>
</dbReference>
<dbReference type="Pfam" id="PF00743">
    <property type="entry name" value="FMO-like"/>
    <property type="match status" value="1"/>
</dbReference>
<evidence type="ECO:0000256" key="1">
    <source>
        <dbReference type="ARBA" id="ARBA00009183"/>
    </source>
</evidence>
<reference evidence="7" key="1">
    <citation type="journal article" date="2023" name="Mol. Phylogenet. Evol.">
        <title>Genome-scale phylogeny and comparative genomics of the fungal order Sordariales.</title>
        <authorList>
            <person name="Hensen N."/>
            <person name="Bonometti L."/>
            <person name="Westerberg I."/>
            <person name="Brannstrom I.O."/>
            <person name="Guillou S."/>
            <person name="Cros-Aarteil S."/>
            <person name="Calhoun S."/>
            <person name="Haridas S."/>
            <person name="Kuo A."/>
            <person name="Mondo S."/>
            <person name="Pangilinan J."/>
            <person name="Riley R."/>
            <person name="LaButti K."/>
            <person name="Andreopoulos B."/>
            <person name="Lipzen A."/>
            <person name="Chen C."/>
            <person name="Yan M."/>
            <person name="Daum C."/>
            <person name="Ng V."/>
            <person name="Clum A."/>
            <person name="Steindorff A."/>
            <person name="Ohm R.A."/>
            <person name="Martin F."/>
            <person name="Silar P."/>
            <person name="Natvig D.O."/>
            <person name="Lalanne C."/>
            <person name="Gautier V."/>
            <person name="Ament-Velasquez S.L."/>
            <person name="Kruys A."/>
            <person name="Hutchinson M.I."/>
            <person name="Powell A.J."/>
            <person name="Barry K."/>
            <person name="Miller A.N."/>
            <person name="Grigoriev I.V."/>
            <person name="Debuchy R."/>
            <person name="Gladieux P."/>
            <person name="Hiltunen Thoren M."/>
            <person name="Johannesson H."/>
        </authorList>
    </citation>
    <scope>NUCLEOTIDE SEQUENCE</scope>
    <source>
        <strain evidence="7">CBS 626.80</strain>
    </source>
</reference>
<evidence type="ECO:0000313" key="8">
    <source>
        <dbReference type="Proteomes" id="UP001303222"/>
    </source>
</evidence>
<organism evidence="7 8">
    <name type="scientific">Pseudoneurospora amorphoporcata</name>
    <dbReference type="NCBI Taxonomy" id="241081"/>
    <lineage>
        <taxon>Eukaryota</taxon>
        <taxon>Fungi</taxon>
        <taxon>Dikarya</taxon>
        <taxon>Ascomycota</taxon>
        <taxon>Pezizomycotina</taxon>
        <taxon>Sordariomycetes</taxon>
        <taxon>Sordariomycetidae</taxon>
        <taxon>Sordariales</taxon>
        <taxon>Sordariaceae</taxon>
        <taxon>Pseudoneurospora</taxon>
    </lineage>
</organism>
<evidence type="ECO:0000256" key="2">
    <source>
        <dbReference type="ARBA" id="ARBA00022630"/>
    </source>
</evidence>
<dbReference type="Proteomes" id="UP001303222">
    <property type="component" value="Unassembled WGS sequence"/>
</dbReference>
<keyword evidence="6" id="KW-0812">Transmembrane</keyword>
<keyword evidence="6" id="KW-1133">Transmembrane helix</keyword>
<dbReference type="PIRSF" id="PIRSF000332">
    <property type="entry name" value="FMO"/>
    <property type="match status" value="1"/>
</dbReference>
<evidence type="ECO:0000256" key="5">
    <source>
        <dbReference type="ARBA" id="ARBA00023002"/>
    </source>
</evidence>
<dbReference type="EMBL" id="MU859192">
    <property type="protein sequence ID" value="KAK3950060.1"/>
    <property type="molecule type" value="Genomic_DNA"/>
</dbReference>
<dbReference type="SUPFAM" id="SSF51905">
    <property type="entry name" value="FAD/NAD(P)-binding domain"/>
    <property type="match status" value="1"/>
</dbReference>
<evidence type="ECO:0000256" key="4">
    <source>
        <dbReference type="ARBA" id="ARBA00022857"/>
    </source>
</evidence>
<evidence type="ECO:0000256" key="3">
    <source>
        <dbReference type="ARBA" id="ARBA00022827"/>
    </source>
</evidence>
<keyword evidence="5" id="KW-0560">Oxidoreductase</keyword>
<comment type="similarity">
    <text evidence="1">Belongs to the FMO family.</text>
</comment>
<evidence type="ECO:0000313" key="7">
    <source>
        <dbReference type="EMBL" id="KAK3950060.1"/>
    </source>
</evidence>
<evidence type="ECO:0000256" key="6">
    <source>
        <dbReference type="SAM" id="Phobius"/>
    </source>
</evidence>
<feature type="transmembrane region" description="Helical" evidence="6">
    <location>
        <begin position="598"/>
        <end position="624"/>
    </location>
</feature>
<dbReference type="AlphaFoldDB" id="A0AAN6SDX7"/>
<dbReference type="PANTHER" id="PTHR23023">
    <property type="entry name" value="DIMETHYLANILINE MONOOXYGENASE"/>
    <property type="match status" value="1"/>
</dbReference>
<keyword evidence="8" id="KW-1185">Reference proteome</keyword>
<dbReference type="GO" id="GO:0050660">
    <property type="term" value="F:flavin adenine dinucleotide binding"/>
    <property type="evidence" value="ECO:0007669"/>
    <property type="project" value="InterPro"/>
</dbReference>
<dbReference type="GO" id="GO:0004499">
    <property type="term" value="F:N,N-dimethylaniline monooxygenase activity"/>
    <property type="evidence" value="ECO:0007669"/>
    <property type="project" value="InterPro"/>
</dbReference>
<dbReference type="PRINTS" id="PR00370">
    <property type="entry name" value="FMOXYGENASE"/>
</dbReference>
<dbReference type="InterPro" id="IPR050346">
    <property type="entry name" value="FMO-like"/>
</dbReference>
<keyword evidence="6" id="KW-0472">Membrane</keyword>
<reference evidence="7" key="2">
    <citation type="submission" date="2023-06" db="EMBL/GenBank/DDBJ databases">
        <authorList>
            <consortium name="Lawrence Berkeley National Laboratory"/>
            <person name="Mondo S.J."/>
            <person name="Hensen N."/>
            <person name="Bonometti L."/>
            <person name="Westerberg I."/>
            <person name="Brannstrom I.O."/>
            <person name="Guillou S."/>
            <person name="Cros-Aarteil S."/>
            <person name="Calhoun S."/>
            <person name="Haridas S."/>
            <person name="Kuo A."/>
            <person name="Pangilinan J."/>
            <person name="Riley R."/>
            <person name="Labutti K."/>
            <person name="Andreopoulos B."/>
            <person name="Lipzen A."/>
            <person name="Chen C."/>
            <person name="Yanf M."/>
            <person name="Daum C."/>
            <person name="Ng V."/>
            <person name="Clum A."/>
            <person name="Steindorff A."/>
            <person name="Ohm R."/>
            <person name="Martin F."/>
            <person name="Silar P."/>
            <person name="Natvig D."/>
            <person name="Lalanne C."/>
            <person name="Gautier V."/>
            <person name="Ament-Velasquez S.L."/>
            <person name="Kruys A."/>
            <person name="Hutchinson M.I."/>
            <person name="Powell A.J."/>
            <person name="Barry K."/>
            <person name="Miller A.N."/>
            <person name="Grigoriev I.V."/>
            <person name="Debuchy R."/>
            <person name="Gladieux P."/>
            <person name="Thoren M.H."/>
            <person name="Johannesson H."/>
        </authorList>
    </citation>
    <scope>NUCLEOTIDE SEQUENCE</scope>
    <source>
        <strain evidence="7">CBS 626.80</strain>
    </source>
</reference>
<protein>
    <submittedName>
        <fullName evidence="7">Uncharacterized protein</fullName>
    </submittedName>
</protein>
<keyword evidence="4" id="KW-0521">NADP</keyword>
<gene>
    <name evidence="7" type="ORF">QBC32DRAFT_24973</name>
</gene>
<name>A0AAN6SDX7_9PEZI</name>
<keyword evidence="3" id="KW-0274">FAD</keyword>
<dbReference type="GO" id="GO:0050661">
    <property type="term" value="F:NADP binding"/>
    <property type="evidence" value="ECO:0007669"/>
    <property type="project" value="InterPro"/>
</dbReference>
<proteinExistence type="inferred from homology"/>
<sequence length="677" mass="76634">MRVAVIGGGPSGLVTLKYLVTAHQFLGGEPIEAHLYEGDDAVGGTFYARTYEDAELVSSTQLTTFSDFRCAKTDGDFMSAKRYVQYLNEYCTHFNLWPNIRLNTRVDSVTRTLKGKHVVTYTSKTAGETSEWECDAIAVCSGLHVTPHMPDIPGIEHVPVKMHSSQFKEKKQFGIDKTVMILGSGETGSDLSWMAVTSQTKRVVMCHRSGFHFAPKRNLSPVLFPILGRKSSGELTVPLDNARASLFDTAYVHPLLRNHTALWTFYNVYVRTFLWLNTGTPEGLDQVVGEPDPRKNHVSRIFFNKSSNAAPYISYPYKHLQPSTTPPTLLSRVRSALIGSTLKDTGGRYIDLAPWPQSISRAGIVTFQNNHRPEWERMRQQTVKPDIVIFCTGYKQEYPFFTAHNSSCSLGRKHGLAARRYAVEHEERDVRGIWNRNDPSVGFMGFVRPSLGAIPPLAEMQAQLWILQLVAPHRIPRRPLDQKDEEHYRLHHPVDSRVKYGVDHESYVYQLGLDMDSAMGFADILYRGFVDGVWRKGNWKNGWKLPIVWALGANYNVKFRMKGPWRWEGGGAEEVMETELWTMIKRRRWFWEHFCLSLLPMMIFGPVSLVVWVYACLVWVVLGVDLTKTEKEGMMGEMGSKKALVNVNGNGNDNGSGNGNGVEGKWMKEKMALEAEL</sequence>
<dbReference type="InterPro" id="IPR020946">
    <property type="entry name" value="Flavin_mOase-like"/>
</dbReference>
<dbReference type="Gene3D" id="3.50.50.60">
    <property type="entry name" value="FAD/NAD(P)-binding domain"/>
    <property type="match status" value="1"/>
</dbReference>
<dbReference type="InterPro" id="IPR036188">
    <property type="entry name" value="FAD/NAD-bd_sf"/>
</dbReference>
<accession>A0AAN6SDX7</accession>
<comment type="caution">
    <text evidence="7">The sequence shown here is derived from an EMBL/GenBank/DDBJ whole genome shotgun (WGS) entry which is preliminary data.</text>
</comment>